<evidence type="ECO:0000256" key="1">
    <source>
        <dbReference type="ARBA" id="ARBA00001933"/>
    </source>
</evidence>
<evidence type="ECO:0000256" key="9">
    <source>
        <dbReference type="PIRSR" id="PIRSR611166-50"/>
    </source>
</evidence>
<keyword evidence="4 8" id="KW-0663">Pyridoxal phosphate</keyword>
<dbReference type="UniPathway" id="UPA00332">
    <property type="reaction ID" value="UER00452"/>
</dbReference>
<dbReference type="PANTHER" id="PTHR32325">
    <property type="entry name" value="BETA-ELIMINATING LYASE-LIKE PROTEIN-RELATED"/>
    <property type="match status" value="1"/>
</dbReference>
<evidence type="ECO:0000256" key="3">
    <source>
        <dbReference type="ARBA" id="ARBA00009721"/>
    </source>
</evidence>
<dbReference type="InterPro" id="IPR001597">
    <property type="entry name" value="ArAA_b-elim_lyase/Thr_aldolase"/>
</dbReference>
<evidence type="ECO:0000259" key="10">
    <source>
        <dbReference type="Pfam" id="PF01212"/>
    </source>
</evidence>
<dbReference type="Gene3D" id="3.90.1150.10">
    <property type="entry name" value="Aspartate Aminotransferase, domain 1"/>
    <property type="match status" value="1"/>
</dbReference>
<keyword evidence="5 8" id="KW-0823">Tryptophan catabolism</keyword>
<comment type="pathway">
    <text evidence="2 8">Amino-acid degradation; L-tryptophan degradation via pyruvate pathway; indole and pyruvate from L-tryptophan: step 1/1.</text>
</comment>
<proteinExistence type="inferred from homology"/>
<evidence type="ECO:0000256" key="4">
    <source>
        <dbReference type="ARBA" id="ARBA00022898"/>
    </source>
</evidence>
<evidence type="ECO:0000256" key="5">
    <source>
        <dbReference type="ARBA" id="ARBA00023079"/>
    </source>
</evidence>
<keyword evidence="6 8" id="KW-0456">Lyase</keyword>
<organism evidence="11 12">
    <name type="scientific">Anaeromicrobium sediminis</name>
    <dbReference type="NCBI Taxonomy" id="1478221"/>
    <lineage>
        <taxon>Bacteria</taxon>
        <taxon>Bacillati</taxon>
        <taxon>Bacillota</taxon>
        <taxon>Clostridia</taxon>
        <taxon>Peptostreptococcales</taxon>
        <taxon>Thermotaleaceae</taxon>
        <taxon>Anaeromicrobium</taxon>
    </lineage>
</organism>
<comment type="subunit">
    <text evidence="8">Homotetramer.</text>
</comment>
<keyword evidence="12" id="KW-1185">Reference proteome</keyword>
<dbReference type="NCBIfam" id="NF009709">
    <property type="entry name" value="PRK13238.1"/>
    <property type="match status" value="1"/>
</dbReference>
<dbReference type="InterPro" id="IPR013440">
    <property type="entry name" value="TNase"/>
</dbReference>
<dbReference type="InterPro" id="IPR015422">
    <property type="entry name" value="PyrdxlP-dep_Trfase_small"/>
</dbReference>
<evidence type="ECO:0000256" key="7">
    <source>
        <dbReference type="ARBA" id="ARBA00047962"/>
    </source>
</evidence>
<dbReference type="SUPFAM" id="SSF53383">
    <property type="entry name" value="PLP-dependent transferases"/>
    <property type="match status" value="1"/>
</dbReference>
<dbReference type="PANTHER" id="PTHR32325:SF4">
    <property type="entry name" value="TRYPTOPHANASE"/>
    <property type="match status" value="1"/>
</dbReference>
<sequence>MKKIIPEPFKIKMVEPLKTTTREHREKALEEAGYNPFSLKSEDVYIDLLTDSGTGAMSDRQWSALMMGDESYAGSRNYYELLEVARELFGYTYIIPTHQGRGAEQVMFPNLVKKGQAVLGNMHFDTTKAHIELSGARAVNCVTDKAFDTMTPYDFKGDFDLEKLEKAIIEEDNGKNVAFILVTITCNSAGGQPVSMENTRKVKEMADKYGIRVFIDAARYAENAYFIKRREKGYENKSIREIILEQFSYGEGFAMSAKKDGIVNMGGLIGIKEDKDLYVACRSTLVPMEGFPTYGGLNGRDMAALAVGLVEGTEESYLEYRIGQVKYLGDRLMEAGIPIQHPTGGHAVFVDAKKMLPHIPYDQFPAQALANALYIESGVRGVEIGSFLLGRDPETKEQIESPLELLRLTIPRRVYTFAHMDVIADGLIKIKDKAQELKGLDFTYEPEVLRHFTARLKPVDKK</sequence>
<dbReference type="HAMAP" id="MF_00544">
    <property type="entry name" value="Tryptophanase"/>
    <property type="match status" value="1"/>
</dbReference>
<evidence type="ECO:0000256" key="2">
    <source>
        <dbReference type="ARBA" id="ARBA00004662"/>
    </source>
</evidence>
<name>A0A267MLW7_9FIRM</name>
<comment type="cofactor">
    <cofactor evidence="1 8 9">
        <name>pyridoxal 5'-phosphate</name>
        <dbReference type="ChEBI" id="CHEBI:597326"/>
    </cofactor>
</comment>
<dbReference type="AlphaFoldDB" id="A0A267MLW7"/>
<dbReference type="InterPro" id="IPR011166">
    <property type="entry name" value="Beta-eliminating_lyase"/>
</dbReference>
<dbReference type="EC" id="4.1.99.1" evidence="8"/>
<dbReference type="InterPro" id="IPR015424">
    <property type="entry name" value="PyrdxlP-dep_Trfase"/>
</dbReference>
<dbReference type="CDD" id="cd00617">
    <property type="entry name" value="Tnase_like"/>
    <property type="match status" value="1"/>
</dbReference>
<feature type="domain" description="Aromatic amino acid beta-eliminating lyase/threonine aldolase" evidence="10">
    <location>
        <begin position="47"/>
        <end position="424"/>
    </location>
</feature>
<evidence type="ECO:0000256" key="6">
    <source>
        <dbReference type="ARBA" id="ARBA00023239"/>
    </source>
</evidence>
<dbReference type="GO" id="GO:0009034">
    <property type="term" value="F:tryptophanase activity"/>
    <property type="evidence" value="ECO:0007669"/>
    <property type="project" value="UniProtKB-UniRule"/>
</dbReference>
<protein>
    <recommendedName>
        <fullName evidence="8">Tryptophanase</fullName>
        <ecNumber evidence="8">4.1.99.1</ecNumber>
    </recommendedName>
    <alternativeName>
        <fullName evidence="8">L-tryptophan indole-lyase</fullName>
        <shortName evidence="8">TNase</shortName>
    </alternativeName>
</protein>
<dbReference type="PIRSF" id="PIRSF001386">
    <property type="entry name" value="Trpase"/>
    <property type="match status" value="1"/>
</dbReference>
<dbReference type="Proteomes" id="UP000216024">
    <property type="component" value="Unassembled WGS sequence"/>
</dbReference>
<dbReference type="Gene3D" id="3.40.640.10">
    <property type="entry name" value="Type I PLP-dependent aspartate aminotransferase-like (Major domain)"/>
    <property type="match status" value="1"/>
</dbReference>
<evidence type="ECO:0000313" key="12">
    <source>
        <dbReference type="Proteomes" id="UP000216024"/>
    </source>
</evidence>
<dbReference type="EMBL" id="NIBG01000005">
    <property type="protein sequence ID" value="PAB59908.1"/>
    <property type="molecule type" value="Genomic_DNA"/>
</dbReference>
<reference evidence="11 12" key="1">
    <citation type="submission" date="2017-06" db="EMBL/GenBank/DDBJ databases">
        <title>Draft genome sequence of anaerobic fermentative bacterium Anaeromicrobium sediminis DY2726D isolated from West Pacific Ocean sediments.</title>
        <authorList>
            <person name="Zeng X."/>
        </authorList>
    </citation>
    <scope>NUCLEOTIDE SEQUENCE [LARGE SCALE GENOMIC DNA]</scope>
    <source>
        <strain evidence="11 12">DY2726D</strain>
    </source>
</reference>
<evidence type="ECO:0000256" key="8">
    <source>
        <dbReference type="HAMAP-Rule" id="MF_00544"/>
    </source>
</evidence>
<accession>A0A267MLW7</accession>
<evidence type="ECO:0000313" key="11">
    <source>
        <dbReference type="EMBL" id="PAB59908.1"/>
    </source>
</evidence>
<comment type="similarity">
    <text evidence="3 8">Belongs to the beta-eliminating lyase family.</text>
</comment>
<dbReference type="InterPro" id="IPR015421">
    <property type="entry name" value="PyrdxlP-dep_Trfase_major"/>
</dbReference>
<dbReference type="RefSeq" id="WP_095132796.1">
    <property type="nucleotide sequence ID" value="NZ_NIBG01000005.1"/>
</dbReference>
<comment type="catalytic activity">
    <reaction evidence="7 8">
        <text>L-tryptophan + H2O = indole + pyruvate + NH4(+)</text>
        <dbReference type="Rhea" id="RHEA:19553"/>
        <dbReference type="ChEBI" id="CHEBI:15361"/>
        <dbReference type="ChEBI" id="CHEBI:15377"/>
        <dbReference type="ChEBI" id="CHEBI:16881"/>
        <dbReference type="ChEBI" id="CHEBI:28938"/>
        <dbReference type="ChEBI" id="CHEBI:57912"/>
        <dbReference type="EC" id="4.1.99.1"/>
    </reaction>
</comment>
<feature type="modified residue" description="N6-(pyridoxal phosphate)lysine" evidence="8 9">
    <location>
        <position position="259"/>
    </location>
</feature>
<gene>
    <name evidence="8" type="primary">tnaA</name>
    <name evidence="11" type="ORF">CCE28_08115</name>
</gene>
<comment type="caution">
    <text evidence="11">The sequence shown here is derived from an EMBL/GenBank/DDBJ whole genome shotgun (WGS) entry which is preliminary data.</text>
</comment>
<dbReference type="OrthoDB" id="9764079at2"/>
<dbReference type="Pfam" id="PF01212">
    <property type="entry name" value="Beta_elim_lyase"/>
    <property type="match status" value="1"/>
</dbReference>